<sequence length="330" mass="35620">MTDPVRWGVLGCAAIAVNKVIPAMLQADNCDIVGIASRDADRAAAAAAQLGLRRSYGSYQELLDDPEIEAVYIPLPNNLHAEWTLRAADAGKHVLCEKPLAMDAAEAAEMVAGCRKAGVKLMEAFMYRLHPSWVRVRELVAEGRIGELKVVDGFFSYNNTDPANIRNIAELGGGGLMDIGCYPINVARMMFGSEPTSVQASVHRDRVFGTDTLTSAVLDFDGRHAKLTCSTQLEHHQRVHLVGTEGWLLVEIPFNIPPDLPTRVVVASGGNPPVAPELEVLEFPPADQYRIQGELFSAAVREDTDVPTPPEDAIANMVVIDEVLAAAGDS</sequence>
<evidence type="ECO:0000256" key="2">
    <source>
        <dbReference type="ARBA" id="ARBA00023002"/>
    </source>
</evidence>
<comment type="caution">
    <text evidence="5">The sequence shown here is derived from an EMBL/GenBank/DDBJ whole genome shotgun (WGS) entry which is preliminary data.</text>
</comment>
<proteinExistence type="inferred from homology"/>
<dbReference type="InterPro" id="IPR000683">
    <property type="entry name" value="Gfo/Idh/MocA-like_OxRdtase_N"/>
</dbReference>
<gene>
    <name evidence="5" type="ORF">G1H10_26440</name>
</gene>
<evidence type="ECO:0000259" key="4">
    <source>
        <dbReference type="Pfam" id="PF22725"/>
    </source>
</evidence>
<dbReference type="InterPro" id="IPR050984">
    <property type="entry name" value="Gfo/Idh/MocA_domain"/>
</dbReference>
<dbReference type="InterPro" id="IPR036291">
    <property type="entry name" value="NAD(P)-bd_dom_sf"/>
</dbReference>
<dbReference type="SUPFAM" id="SSF55347">
    <property type="entry name" value="Glyceraldehyde-3-phosphate dehydrogenase-like, C-terminal domain"/>
    <property type="match status" value="1"/>
</dbReference>
<dbReference type="GO" id="GO:0000166">
    <property type="term" value="F:nucleotide binding"/>
    <property type="evidence" value="ECO:0007669"/>
    <property type="project" value="InterPro"/>
</dbReference>
<comment type="similarity">
    <text evidence="1">Belongs to the Gfo/Idh/MocA family.</text>
</comment>
<dbReference type="EMBL" id="JAAGOA010000025">
    <property type="protein sequence ID" value="NEE03711.1"/>
    <property type="molecule type" value="Genomic_DNA"/>
</dbReference>
<dbReference type="Proteomes" id="UP000475214">
    <property type="component" value="Unassembled WGS sequence"/>
</dbReference>
<name>A0A6L9SHB8_9ACTN</name>
<evidence type="ECO:0000256" key="1">
    <source>
        <dbReference type="ARBA" id="ARBA00010928"/>
    </source>
</evidence>
<evidence type="ECO:0000313" key="5">
    <source>
        <dbReference type="EMBL" id="NEE03711.1"/>
    </source>
</evidence>
<evidence type="ECO:0000313" key="6">
    <source>
        <dbReference type="Proteomes" id="UP000475214"/>
    </source>
</evidence>
<protein>
    <submittedName>
        <fullName evidence="5">Gfo/Idh/MocA family oxidoreductase</fullName>
    </submittedName>
</protein>
<feature type="domain" description="Gfo/Idh/MocA-like oxidoreductase N-terminal" evidence="3">
    <location>
        <begin position="5"/>
        <end position="124"/>
    </location>
</feature>
<feature type="domain" description="GFO/IDH/MocA-like oxidoreductase" evidence="4">
    <location>
        <begin position="134"/>
        <end position="248"/>
    </location>
</feature>
<dbReference type="RefSeq" id="WP_163743618.1">
    <property type="nucleotide sequence ID" value="NZ_JAAGOA010000025.1"/>
</dbReference>
<dbReference type="PANTHER" id="PTHR22604">
    <property type="entry name" value="OXIDOREDUCTASES"/>
    <property type="match status" value="1"/>
</dbReference>
<dbReference type="InterPro" id="IPR055170">
    <property type="entry name" value="GFO_IDH_MocA-like_dom"/>
</dbReference>
<dbReference type="AlphaFoldDB" id="A0A6L9SHB8"/>
<dbReference type="Gene3D" id="3.30.360.10">
    <property type="entry name" value="Dihydrodipicolinate Reductase, domain 2"/>
    <property type="match status" value="1"/>
</dbReference>
<keyword evidence="2" id="KW-0560">Oxidoreductase</keyword>
<evidence type="ECO:0000259" key="3">
    <source>
        <dbReference type="Pfam" id="PF01408"/>
    </source>
</evidence>
<dbReference type="Pfam" id="PF01408">
    <property type="entry name" value="GFO_IDH_MocA"/>
    <property type="match status" value="1"/>
</dbReference>
<dbReference type="Gene3D" id="3.40.50.720">
    <property type="entry name" value="NAD(P)-binding Rossmann-like Domain"/>
    <property type="match status" value="1"/>
</dbReference>
<dbReference type="PANTHER" id="PTHR22604:SF105">
    <property type="entry name" value="TRANS-1,2-DIHYDROBENZENE-1,2-DIOL DEHYDROGENASE"/>
    <property type="match status" value="1"/>
</dbReference>
<organism evidence="5 6">
    <name type="scientific">Phytoactinopolyspora halotolerans</name>
    <dbReference type="NCBI Taxonomy" id="1981512"/>
    <lineage>
        <taxon>Bacteria</taxon>
        <taxon>Bacillati</taxon>
        <taxon>Actinomycetota</taxon>
        <taxon>Actinomycetes</taxon>
        <taxon>Jiangellales</taxon>
        <taxon>Jiangellaceae</taxon>
        <taxon>Phytoactinopolyspora</taxon>
    </lineage>
</organism>
<keyword evidence="6" id="KW-1185">Reference proteome</keyword>
<dbReference type="GO" id="GO:0016491">
    <property type="term" value="F:oxidoreductase activity"/>
    <property type="evidence" value="ECO:0007669"/>
    <property type="project" value="UniProtKB-KW"/>
</dbReference>
<reference evidence="5 6" key="1">
    <citation type="submission" date="2020-02" db="EMBL/GenBank/DDBJ databases">
        <authorList>
            <person name="Li X.-J."/>
            <person name="Han X.-M."/>
        </authorList>
    </citation>
    <scope>NUCLEOTIDE SEQUENCE [LARGE SCALE GENOMIC DNA]</scope>
    <source>
        <strain evidence="5 6">CCTCC AB 2017055</strain>
    </source>
</reference>
<dbReference type="SUPFAM" id="SSF51735">
    <property type="entry name" value="NAD(P)-binding Rossmann-fold domains"/>
    <property type="match status" value="1"/>
</dbReference>
<dbReference type="Pfam" id="PF22725">
    <property type="entry name" value="GFO_IDH_MocA_C3"/>
    <property type="match status" value="1"/>
</dbReference>
<accession>A0A6L9SHB8</accession>